<accession>A0A8H8DHE3</accession>
<comment type="similarity">
    <text evidence="1 4">Belongs to the inositol phosphokinase (IPK) family.</text>
</comment>
<proteinExistence type="inferred from homology"/>
<dbReference type="Gene3D" id="3.30.470.160">
    <property type="entry name" value="Inositol polyphosphate kinase"/>
    <property type="match status" value="1"/>
</dbReference>
<keyword evidence="3 4" id="KW-0418">Kinase</keyword>
<dbReference type="PANTHER" id="PTHR12400:SF21">
    <property type="entry name" value="KINASE"/>
    <property type="match status" value="1"/>
</dbReference>
<gene>
    <name evidence="5" type="ORF">BJ554DRAFT_1516</name>
</gene>
<dbReference type="GO" id="GO:0005634">
    <property type="term" value="C:nucleus"/>
    <property type="evidence" value="ECO:0007669"/>
    <property type="project" value="TreeGrafter"/>
</dbReference>
<evidence type="ECO:0000313" key="6">
    <source>
        <dbReference type="Proteomes" id="UP000673691"/>
    </source>
</evidence>
<dbReference type="AlphaFoldDB" id="A0A8H8DHE3"/>
<evidence type="ECO:0000256" key="2">
    <source>
        <dbReference type="ARBA" id="ARBA00022679"/>
    </source>
</evidence>
<dbReference type="InterPro" id="IPR038286">
    <property type="entry name" value="IPK_sf"/>
</dbReference>
<dbReference type="GO" id="GO:0046854">
    <property type="term" value="P:phosphatidylinositol phosphate biosynthetic process"/>
    <property type="evidence" value="ECO:0007669"/>
    <property type="project" value="TreeGrafter"/>
</dbReference>
<organism evidence="5 6">
    <name type="scientific">Olpidium bornovanus</name>
    <dbReference type="NCBI Taxonomy" id="278681"/>
    <lineage>
        <taxon>Eukaryota</taxon>
        <taxon>Fungi</taxon>
        <taxon>Fungi incertae sedis</taxon>
        <taxon>Olpidiomycota</taxon>
        <taxon>Olpidiomycotina</taxon>
        <taxon>Olpidiomycetes</taxon>
        <taxon>Olpidiales</taxon>
        <taxon>Olpidiaceae</taxon>
        <taxon>Olpidium</taxon>
    </lineage>
</organism>
<dbReference type="GO" id="GO:0000824">
    <property type="term" value="F:inositol-1,4,5,6-tetrakisphosphate 3-kinase activity"/>
    <property type="evidence" value="ECO:0007669"/>
    <property type="project" value="TreeGrafter"/>
</dbReference>
<dbReference type="PANTHER" id="PTHR12400">
    <property type="entry name" value="INOSITOL POLYPHOSPHATE KINASE"/>
    <property type="match status" value="1"/>
</dbReference>
<dbReference type="EMBL" id="JAEFCI010008724">
    <property type="protein sequence ID" value="KAG5458286.1"/>
    <property type="molecule type" value="Genomic_DNA"/>
</dbReference>
<dbReference type="SUPFAM" id="SSF56104">
    <property type="entry name" value="SAICAR synthase-like"/>
    <property type="match status" value="1"/>
</dbReference>
<evidence type="ECO:0000256" key="3">
    <source>
        <dbReference type="ARBA" id="ARBA00022777"/>
    </source>
</evidence>
<dbReference type="EC" id="2.7.-.-" evidence="4"/>
<name>A0A8H8DHE3_9FUNG</name>
<dbReference type="Proteomes" id="UP000673691">
    <property type="component" value="Unassembled WGS sequence"/>
</dbReference>
<dbReference type="InterPro" id="IPR005522">
    <property type="entry name" value="IPK"/>
</dbReference>
<sequence>MSGSSEPASNSPVAGDGTALMACASPTAVVADAEPSKLRDLSGVADLSCPTPLRATSLLRMARNFTPSHLVPSVGDLADYDLHKDNVGDVSVRKAALIAGVDHREQPNRPSGVAASFVDGGDNGPVAEASIGRFQSLSYRSQYSDVPIKTSKGAGSSNNDDRTLRAVAVFGAAAGHHLAGTIWCHATGREDRRRPYRSEETLHQFLLLEDLTEGMRAPCILDLKMGTRQHGVDASREKRDSQMRKCMSTTSRTLGVRVCGMQVGERMPAGTRDFFHCCSNEASLKNHD</sequence>
<comment type="caution">
    <text evidence="5">The sequence shown here is derived from an EMBL/GenBank/DDBJ whole genome shotgun (WGS) entry which is preliminary data.</text>
</comment>
<dbReference type="Pfam" id="PF03770">
    <property type="entry name" value="IPK"/>
    <property type="match status" value="1"/>
</dbReference>
<evidence type="ECO:0000313" key="5">
    <source>
        <dbReference type="EMBL" id="KAG5458286.1"/>
    </source>
</evidence>
<keyword evidence="2 4" id="KW-0808">Transferase</keyword>
<dbReference type="GO" id="GO:0032958">
    <property type="term" value="P:inositol phosphate biosynthetic process"/>
    <property type="evidence" value="ECO:0007669"/>
    <property type="project" value="InterPro"/>
</dbReference>
<dbReference type="OrthoDB" id="2573163at2759"/>
<dbReference type="GO" id="GO:0005737">
    <property type="term" value="C:cytoplasm"/>
    <property type="evidence" value="ECO:0007669"/>
    <property type="project" value="TreeGrafter"/>
</dbReference>
<protein>
    <recommendedName>
        <fullName evidence="4">Kinase</fullName>
        <ecNumber evidence="4">2.7.-.-</ecNumber>
    </recommendedName>
</protein>
<keyword evidence="6" id="KW-1185">Reference proteome</keyword>
<reference evidence="5 6" key="1">
    <citation type="journal article" name="Sci. Rep.">
        <title>Genome-scale phylogenetic analyses confirm Olpidium as the closest living zoosporic fungus to the non-flagellated, terrestrial fungi.</title>
        <authorList>
            <person name="Chang Y."/>
            <person name="Rochon D."/>
            <person name="Sekimoto S."/>
            <person name="Wang Y."/>
            <person name="Chovatia M."/>
            <person name="Sandor L."/>
            <person name="Salamov A."/>
            <person name="Grigoriev I.V."/>
            <person name="Stajich J.E."/>
            <person name="Spatafora J.W."/>
        </authorList>
    </citation>
    <scope>NUCLEOTIDE SEQUENCE [LARGE SCALE GENOMIC DNA]</scope>
    <source>
        <strain evidence="5">S191</strain>
    </source>
</reference>
<evidence type="ECO:0000256" key="1">
    <source>
        <dbReference type="ARBA" id="ARBA00007374"/>
    </source>
</evidence>
<dbReference type="GO" id="GO:0008440">
    <property type="term" value="F:inositol-1,4,5-trisphosphate 3-kinase activity"/>
    <property type="evidence" value="ECO:0007669"/>
    <property type="project" value="TreeGrafter"/>
</dbReference>
<evidence type="ECO:0000256" key="4">
    <source>
        <dbReference type="RuleBase" id="RU363090"/>
    </source>
</evidence>